<dbReference type="Gramene" id="C.cajan_11502.t">
    <property type="protein sequence ID" value="C.cajan_11502.t"/>
    <property type="gene ID" value="C.cajan_11502"/>
</dbReference>
<dbReference type="GO" id="GO:0000122">
    <property type="term" value="P:negative regulation of transcription by RNA polymerase II"/>
    <property type="evidence" value="ECO:0007669"/>
    <property type="project" value="TreeGrafter"/>
</dbReference>
<dbReference type="InterPro" id="IPR027109">
    <property type="entry name" value="Swc4/Dmap1"/>
</dbReference>
<evidence type="ECO:0000313" key="2">
    <source>
        <dbReference type="Proteomes" id="UP000075243"/>
    </source>
</evidence>
<gene>
    <name evidence="1" type="ORF">KK1_011840</name>
</gene>
<dbReference type="PANTHER" id="PTHR12855">
    <property type="entry name" value="DNA METHYLTRANSFERASE 1-ASSOCIATED PROTEIN 1 FAMILY MEMBER"/>
    <property type="match status" value="1"/>
</dbReference>
<sequence length="77" mass="8749">MPAIEASQLKKKPPPLEKVSWQWLPFASSARKDNLHLYHWVRVVNGVPPTGDYSFAKYNKVNVSLLCLHACLALLDF</sequence>
<dbReference type="GO" id="GO:0006281">
    <property type="term" value="P:DNA repair"/>
    <property type="evidence" value="ECO:0007669"/>
    <property type="project" value="InterPro"/>
</dbReference>
<name>A0A151TEZ0_CAJCA</name>
<dbReference type="EMBL" id="CM003608">
    <property type="protein sequence ID" value="KYP65593.1"/>
    <property type="molecule type" value="Genomic_DNA"/>
</dbReference>
<dbReference type="PANTHER" id="PTHR12855:SF10">
    <property type="entry name" value="DNA METHYLTRANSFERASE 1-ASSOCIATED PROTEIN 1"/>
    <property type="match status" value="1"/>
</dbReference>
<dbReference type="Proteomes" id="UP000075243">
    <property type="component" value="Chromosome 6"/>
</dbReference>
<dbReference type="GO" id="GO:0035267">
    <property type="term" value="C:NuA4 histone acetyltransferase complex"/>
    <property type="evidence" value="ECO:0007669"/>
    <property type="project" value="InterPro"/>
</dbReference>
<dbReference type="AlphaFoldDB" id="A0A151TEZ0"/>
<dbReference type="STRING" id="3821.A0A151TEZ0"/>
<proteinExistence type="predicted"/>
<reference evidence="1 2" key="1">
    <citation type="journal article" date="2012" name="Nat. Biotechnol.">
        <title>Draft genome sequence of pigeonpea (Cajanus cajan), an orphan legume crop of resource-poor farmers.</title>
        <authorList>
            <person name="Varshney R.K."/>
            <person name="Chen W."/>
            <person name="Li Y."/>
            <person name="Bharti A.K."/>
            <person name="Saxena R.K."/>
            <person name="Schlueter J.A."/>
            <person name="Donoghue M.T."/>
            <person name="Azam S."/>
            <person name="Fan G."/>
            <person name="Whaley A.M."/>
            <person name="Farmer A.D."/>
            <person name="Sheridan J."/>
            <person name="Iwata A."/>
            <person name="Tuteja R."/>
            <person name="Penmetsa R.V."/>
            <person name="Wu W."/>
            <person name="Upadhyaya H.D."/>
            <person name="Yang S.P."/>
            <person name="Shah T."/>
            <person name="Saxena K.B."/>
            <person name="Michael T."/>
            <person name="McCombie W.R."/>
            <person name="Yang B."/>
            <person name="Zhang G."/>
            <person name="Yang H."/>
            <person name="Wang J."/>
            <person name="Spillane C."/>
            <person name="Cook D.R."/>
            <person name="May G.D."/>
            <person name="Xu X."/>
            <person name="Jackson S.A."/>
        </authorList>
    </citation>
    <scope>NUCLEOTIDE SEQUENCE [LARGE SCALE GENOMIC DNA]</scope>
    <source>
        <strain evidence="2">cv. Asha</strain>
    </source>
</reference>
<accession>A0A151TEZ0</accession>
<dbReference type="GO" id="GO:0006338">
    <property type="term" value="P:chromatin remodeling"/>
    <property type="evidence" value="ECO:0007669"/>
    <property type="project" value="InterPro"/>
</dbReference>
<keyword evidence="2" id="KW-1185">Reference proteome</keyword>
<evidence type="ECO:0008006" key="3">
    <source>
        <dbReference type="Google" id="ProtNLM"/>
    </source>
</evidence>
<protein>
    <recommendedName>
        <fullName evidence="3">SWR1-complex protein 4</fullName>
    </recommendedName>
</protein>
<dbReference type="GO" id="GO:0000812">
    <property type="term" value="C:Swr1 complex"/>
    <property type="evidence" value="ECO:0007669"/>
    <property type="project" value="TreeGrafter"/>
</dbReference>
<evidence type="ECO:0000313" key="1">
    <source>
        <dbReference type="EMBL" id="KYP65593.1"/>
    </source>
</evidence>
<organism evidence="1 2">
    <name type="scientific">Cajanus cajan</name>
    <name type="common">Pigeon pea</name>
    <name type="synonym">Cajanus indicus</name>
    <dbReference type="NCBI Taxonomy" id="3821"/>
    <lineage>
        <taxon>Eukaryota</taxon>
        <taxon>Viridiplantae</taxon>
        <taxon>Streptophyta</taxon>
        <taxon>Embryophyta</taxon>
        <taxon>Tracheophyta</taxon>
        <taxon>Spermatophyta</taxon>
        <taxon>Magnoliopsida</taxon>
        <taxon>eudicotyledons</taxon>
        <taxon>Gunneridae</taxon>
        <taxon>Pentapetalae</taxon>
        <taxon>rosids</taxon>
        <taxon>fabids</taxon>
        <taxon>Fabales</taxon>
        <taxon>Fabaceae</taxon>
        <taxon>Papilionoideae</taxon>
        <taxon>50 kb inversion clade</taxon>
        <taxon>NPAAA clade</taxon>
        <taxon>indigoferoid/millettioid clade</taxon>
        <taxon>Phaseoleae</taxon>
        <taxon>Cajanus</taxon>
    </lineage>
</organism>
<dbReference type="GO" id="GO:0003714">
    <property type="term" value="F:transcription corepressor activity"/>
    <property type="evidence" value="ECO:0007669"/>
    <property type="project" value="TreeGrafter"/>
</dbReference>